<dbReference type="SUPFAM" id="SSF55729">
    <property type="entry name" value="Acyl-CoA N-acyltransferases (Nat)"/>
    <property type="match status" value="1"/>
</dbReference>
<dbReference type="Gene3D" id="3.40.630.30">
    <property type="match status" value="1"/>
</dbReference>
<name>A0A2J6RRU4_HYAVF</name>
<proteinExistence type="predicted"/>
<dbReference type="OrthoDB" id="2744543at2759"/>
<dbReference type="PANTHER" id="PTHR42791:SF1">
    <property type="entry name" value="N-ACETYLTRANSFERASE DOMAIN-CONTAINING PROTEIN"/>
    <property type="match status" value="1"/>
</dbReference>
<evidence type="ECO:0008006" key="3">
    <source>
        <dbReference type="Google" id="ProtNLM"/>
    </source>
</evidence>
<accession>A0A2J6RRU4</accession>
<protein>
    <recommendedName>
        <fullName evidence="3">N-acetyltransferase domain-containing protein</fullName>
    </recommendedName>
</protein>
<keyword evidence="2" id="KW-1185">Reference proteome</keyword>
<evidence type="ECO:0000313" key="2">
    <source>
        <dbReference type="Proteomes" id="UP000235786"/>
    </source>
</evidence>
<evidence type="ECO:0000313" key="1">
    <source>
        <dbReference type="EMBL" id="PMD41234.1"/>
    </source>
</evidence>
<organism evidence="1 2">
    <name type="scientific">Hyaloscypha variabilis (strain UAMH 11265 / GT02V1 / F)</name>
    <name type="common">Meliniomyces variabilis</name>
    <dbReference type="NCBI Taxonomy" id="1149755"/>
    <lineage>
        <taxon>Eukaryota</taxon>
        <taxon>Fungi</taxon>
        <taxon>Dikarya</taxon>
        <taxon>Ascomycota</taxon>
        <taxon>Pezizomycotina</taxon>
        <taxon>Leotiomycetes</taxon>
        <taxon>Helotiales</taxon>
        <taxon>Hyaloscyphaceae</taxon>
        <taxon>Hyaloscypha</taxon>
        <taxon>Hyaloscypha variabilis</taxon>
    </lineage>
</organism>
<dbReference type="STRING" id="1149755.A0A2J6RRU4"/>
<dbReference type="InterPro" id="IPR052523">
    <property type="entry name" value="Trichothecene_AcTrans"/>
</dbReference>
<gene>
    <name evidence="1" type="ORF">L207DRAFT_511149</name>
</gene>
<reference evidence="1 2" key="1">
    <citation type="submission" date="2016-04" db="EMBL/GenBank/DDBJ databases">
        <title>A degradative enzymes factory behind the ericoid mycorrhizal symbiosis.</title>
        <authorList>
            <consortium name="DOE Joint Genome Institute"/>
            <person name="Martino E."/>
            <person name="Morin E."/>
            <person name="Grelet G."/>
            <person name="Kuo A."/>
            <person name="Kohler A."/>
            <person name="Daghino S."/>
            <person name="Barry K."/>
            <person name="Choi C."/>
            <person name="Cichocki N."/>
            <person name="Clum A."/>
            <person name="Copeland A."/>
            <person name="Hainaut M."/>
            <person name="Haridas S."/>
            <person name="Labutti K."/>
            <person name="Lindquist E."/>
            <person name="Lipzen A."/>
            <person name="Khouja H.-R."/>
            <person name="Murat C."/>
            <person name="Ohm R."/>
            <person name="Olson A."/>
            <person name="Spatafora J."/>
            <person name="Veneault-Fourrey C."/>
            <person name="Henrissat B."/>
            <person name="Grigoriev I."/>
            <person name="Martin F."/>
            <person name="Perotto S."/>
        </authorList>
    </citation>
    <scope>NUCLEOTIDE SEQUENCE [LARGE SCALE GENOMIC DNA]</scope>
    <source>
        <strain evidence="1 2">F</strain>
    </source>
</reference>
<sequence length="248" mass="27493">MVRTNKRPRYPPPPLHLAVPSDIPAMIDLWLRANGPNLLNRVLAPPDEATLREHFAEFLSLMISDANTTVIKAVDWKDKNVVTAFGVWKKGYPDKDGGGESYGGETVCRRAGMGGTLVCARKEEKKTPLQEYITAQNEVIEKTWLKGVKHIELMVLMTDPAWQGKGIGTGILRWGIAAQENVPLFLGASPAGYPLYNSLGWNVVAEVVIDLKEWVAGAGGGDMGWGVYKSRFMLRLPRVDDDKYWKEG</sequence>
<dbReference type="EMBL" id="KZ613944">
    <property type="protein sequence ID" value="PMD41234.1"/>
    <property type="molecule type" value="Genomic_DNA"/>
</dbReference>
<dbReference type="InterPro" id="IPR016181">
    <property type="entry name" value="Acyl_CoA_acyltransferase"/>
</dbReference>
<dbReference type="AlphaFoldDB" id="A0A2J6RRU4"/>
<dbReference type="Proteomes" id="UP000235786">
    <property type="component" value="Unassembled WGS sequence"/>
</dbReference>
<dbReference type="PANTHER" id="PTHR42791">
    <property type="entry name" value="GNAT FAMILY ACETYLTRANSFERASE"/>
    <property type="match status" value="1"/>
</dbReference>